<sequence length="846" mass="91838">YNHYAFDFWASSSSQSVAVSGTQTGFDLASLPNSGVVTVFVRPKTSDPAKLHLGQKPIVLDCFQGAHLDITKTVVAWEPFVKNEVCTALLTLRDGNGFRYTSSKAEVVMSQVDGPPHFIVLDVTDHRDGTYLLRYLPSAEAAAMRITVDGSEIPGSPFSFPSSPSAFSHAVASGSGLSACTLNQAATFNITCYDMAGNPSSNGVQAPEIFVYNYNTPDLFPVQVVQAPDAGTYTVSYAVTNRHGINCPYTAGQTQLISLDNIPTQIEIWVNGKAVSATSSPTAYVADVTVPASYTFAISGLDVGKVVPTSSGGDWSGSFVVQTKRNNDTFTANPASFTFQTSYWGPQTPIEFHVLPDERMNIRGDRQVQFRVLVEGPIEFSVLYEGVERVTHRIWGSDAAYSVVRHALLNPIEKFLQYSIWGKQPTPKDGDEFDRVAFDENKLSYLPLVLPGMDSAFQQGLIFQFQVSMKIWTVWRNFSSELFQITLAGDPSGSVPDGVVSNLPRLIARFQPGPTPENGAIIGKWIIGNSADMDSTFRSDDRKRYLTYIIAKSRNDAAASITVLESGKFIGTSTCDIPATAGSGPDPRLLGLRLTCPEKFTCGLRLDNITTIPSSFRSSYDGSSTTDMAFSSARSPAVFDYLTMGCFAMILTMGGYPDFRSSMQTHTYRPSRIISLTKSGMIFRNGDTDKSTYFGIQQVPQADPGRGGPPNFRITSILLKIGNANDGRSPGYLDFSMYARLTLPSSQCGSWAIHARSPIVAASSLQLGAADAVLLTFVISGNNISIFENGKFVASGESFIGIPDASFGVGVKNCDVDFVGVKMWPGFRRMSPEEITKARADEDRET</sequence>
<evidence type="ECO:0000313" key="2">
    <source>
        <dbReference type="Proteomes" id="UP001186974"/>
    </source>
</evidence>
<reference evidence="1" key="1">
    <citation type="submission" date="2024-09" db="EMBL/GenBank/DDBJ databases">
        <title>Black Yeasts Isolated from many extreme environments.</title>
        <authorList>
            <person name="Coleine C."/>
            <person name="Stajich J.E."/>
            <person name="Selbmann L."/>
        </authorList>
    </citation>
    <scope>NUCLEOTIDE SEQUENCE</scope>
    <source>
        <strain evidence="1">CCFEE 5737</strain>
    </source>
</reference>
<dbReference type="EMBL" id="JAWDJW010007288">
    <property type="protein sequence ID" value="KAK3062442.1"/>
    <property type="molecule type" value="Genomic_DNA"/>
</dbReference>
<comment type="caution">
    <text evidence="1">The sequence shown here is derived from an EMBL/GenBank/DDBJ whole genome shotgun (WGS) entry which is preliminary data.</text>
</comment>
<evidence type="ECO:0000313" key="1">
    <source>
        <dbReference type="EMBL" id="KAK3062442.1"/>
    </source>
</evidence>
<organism evidence="1 2">
    <name type="scientific">Coniosporium uncinatum</name>
    <dbReference type="NCBI Taxonomy" id="93489"/>
    <lineage>
        <taxon>Eukaryota</taxon>
        <taxon>Fungi</taxon>
        <taxon>Dikarya</taxon>
        <taxon>Ascomycota</taxon>
        <taxon>Pezizomycotina</taxon>
        <taxon>Dothideomycetes</taxon>
        <taxon>Dothideomycetes incertae sedis</taxon>
        <taxon>Coniosporium</taxon>
    </lineage>
</organism>
<dbReference type="Proteomes" id="UP001186974">
    <property type="component" value="Unassembled WGS sequence"/>
</dbReference>
<feature type="non-terminal residue" evidence="1">
    <location>
        <position position="1"/>
    </location>
</feature>
<proteinExistence type="predicted"/>
<accession>A0ACC3D655</accession>
<name>A0ACC3D655_9PEZI</name>
<gene>
    <name evidence="1" type="ORF">LTS18_004043</name>
</gene>
<keyword evidence="2" id="KW-1185">Reference proteome</keyword>
<protein>
    <submittedName>
        <fullName evidence="1">Uncharacterized protein</fullName>
    </submittedName>
</protein>